<dbReference type="Proteomes" id="UP000280307">
    <property type="component" value="Unassembled WGS sequence"/>
</dbReference>
<comment type="caution">
    <text evidence="13">The sequence shown here is derived from an EMBL/GenBank/DDBJ whole genome shotgun (WGS) entry which is preliminary data.</text>
</comment>
<dbReference type="SMART" id="SM01210">
    <property type="entry name" value="GARS_C"/>
    <property type="match status" value="1"/>
</dbReference>
<keyword evidence="7 11" id="KW-0067">ATP-binding</keyword>
<dbReference type="InterPro" id="IPR037123">
    <property type="entry name" value="PRibGlycinamide_synth_C_sf"/>
</dbReference>
<protein>
    <recommendedName>
        <fullName evidence="3">phosphoribosylamine--glycine ligase</fullName>
        <ecNumber evidence="3">6.3.4.13</ecNumber>
    </recommendedName>
    <alternativeName>
        <fullName evidence="9">Glycinamide ribonucleotide synthetase</fullName>
    </alternativeName>
    <alternativeName>
        <fullName evidence="10">Phosphoribosylglycinamide synthetase</fullName>
    </alternativeName>
</protein>
<dbReference type="PANTHER" id="PTHR43472:SF1">
    <property type="entry name" value="PHOSPHORIBOSYLAMINE--GLYCINE LIGASE, CHLOROPLASTIC"/>
    <property type="match status" value="1"/>
</dbReference>
<dbReference type="InterPro" id="IPR011054">
    <property type="entry name" value="Rudment_hybrid_motif"/>
</dbReference>
<dbReference type="GO" id="GO:0004637">
    <property type="term" value="F:phosphoribosylamine-glycine ligase activity"/>
    <property type="evidence" value="ECO:0007669"/>
    <property type="project" value="UniProtKB-EC"/>
</dbReference>
<dbReference type="EMBL" id="RSAS01000059">
    <property type="protein sequence ID" value="RRR77491.1"/>
    <property type="molecule type" value="Genomic_DNA"/>
</dbReference>
<evidence type="ECO:0000256" key="11">
    <source>
        <dbReference type="PROSITE-ProRule" id="PRU00409"/>
    </source>
</evidence>
<dbReference type="InterPro" id="IPR000115">
    <property type="entry name" value="PRibGlycinamide_synth"/>
</dbReference>
<gene>
    <name evidence="13" type="ORF">EI684_01425</name>
</gene>
<comment type="similarity">
    <text evidence="8">Belongs to the GARS family.</text>
</comment>
<dbReference type="PANTHER" id="PTHR43472">
    <property type="entry name" value="PHOSPHORIBOSYLAMINE--GLYCINE LIGASE"/>
    <property type="match status" value="1"/>
</dbReference>
<dbReference type="Gene3D" id="3.40.50.20">
    <property type="match status" value="1"/>
</dbReference>
<dbReference type="SMART" id="SM01209">
    <property type="entry name" value="GARS_A"/>
    <property type="match status" value="1"/>
</dbReference>
<evidence type="ECO:0000256" key="10">
    <source>
        <dbReference type="ARBA" id="ARBA00042864"/>
    </source>
</evidence>
<dbReference type="InterPro" id="IPR011761">
    <property type="entry name" value="ATP-grasp"/>
</dbReference>
<proteinExistence type="inferred from homology"/>
<evidence type="ECO:0000256" key="2">
    <source>
        <dbReference type="ARBA" id="ARBA00005174"/>
    </source>
</evidence>
<evidence type="ECO:0000256" key="5">
    <source>
        <dbReference type="ARBA" id="ARBA00022741"/>
    </source>
</evidence>
<dbReference type="Pfam" id="PF02843">
    <property type="entry name" value="GARS_C"/>
    <property type="match status" value="1"/>
</dbReference>
<dbReference type="PROSITE" id="PS50975">
    <property type="entry name" value="ATP_GRASP"/>
    <property type="match status" value="1"/>
</dbReference>
<reference evidence="13 14" key="1">
    <citation type="submission" date="2018-12" db="EMBL/GenBank/DDBJ databases">
        <title>Genome Sequence of Candidatus Viridilinea halotolerans isolated from saline sulfide-rich spring.</title>
        <authorList>
            <person name="Grouzdev D.S."/>
            <person name="Burganskaya E.I."/>
            <person name="Krutkina M.S."/>
            <person name="Sukhacheva M.V."/>
            <person name="Gorlenko V.M."/>
        </authorList>
    </citation>
    <scope>NUCLEOTIDE SEQUENCE [LARGE SCALE GENOMIC DNA]</scope>
    <source>
        <strain evidence="13">Chok-6</strain>
    </source>
</reference>
<organism evidence="13 14">
    <name type="scientific">Candidatus Viridilinea halotolerans</name>
    <dbReference type="NCBI Taxonomy" id="2491704"/>
    <lineage>
        <taxon>Bacteria</taxon>
        <taxon>Bacillati</taxon>
        <taxon>Chloroflexota</taxon>
        <taxon>Chloroflexia</taxon>
        <taxon>Chloroflexales</taxon>
        <taxon>Chloroflexineae</taxon>
        <taxon>Oscillochloridaceae</taxon>
        <taxon>Candidatus Viridilinea</taxon>
    </lineage>
</organism>
<dbReference type="SUPFAM" id="SSF56059">
    <property type="entry name" value="Glutathione synthetase ATP-binding domain-like"/>
    <property type="match status" value="1"/>
</dbReference>
<evidence type="ECO:0000256" key="4">
    <source>
        <dbReference type="ARBA" id="ARBA00022598"/>
    </source>
</evidence>
<dbReference type="AlphaFoldDB" id="A0A426UAD5"/>
<dbReference type="Gene3D" id="3.30.1490.20">
    <property type="entry name" value="ATP-grasp fold, A domain"/>
    <property type="match status" value="1"/>
</dbReference>
<dbReference type="Pfam" id="PF01071">
    <property type="entry name" value="GARS_A"/>
    <property type="match status" value="1"/>
</dbReference>
<evidence type="ECO:0000256" key="1">
    <source>
        <dbReference type="ARBA" id="ARBA00001936"/>
    </source>
</evidence>
<dbReference type="GO" id="GO:0005524">
    <property type="term" value="F:ATP binding"/>
    <property type="evidence" value="ECO:0007669"/>
    <property type="project" value="UniProtKB-UniRule"/>
</dbReference>
<evidence type="ECO:0000256" key="9">
    <source>
        <dbReference type="ARBA" id="ARBA00042242"/>
    </source>
</evidence>
<evidence type="ECO:0000259" key="12">
    <source>
        <dbReference type="PROSITE" id="PS50975"/>
    </source>
</evidence>
<keyword evidence="5 11" id="KW-0547">Nucleotide-binding</keyword>
<dbReference type="Gene3D" id="3.90.600.10">
    <property type="entry name" value="Phosphoribosylglycinamide synthetase, C-terminal domain"/>
    <property type="match status" value="1"/>
</dbReference>
<dbReference type="InterPro" id="IPR013815">
    <property type="entry name" value="ATP_grasp_subdomain_1"/>
</dbReference>
<accession>A0A426UAD5</accession>
<evidence type="ECO:0000256" key="7">
    <source>
        <dbReference type="ARBA" id="ARBA00022840"/>
    </source>
</evidence>
<dbReference type="InterPro" id="IPR020560">
    <property type="entry name" value="PRibGlycinamide_synth_C-dom"/>
</dbReference>
<dbReference type="InterPro" id="IPR020562">
    <property type="entry name" value="PRibGlycinamide_synth_N"/>
</dbReference>
<dbReference type="GO" id="GO:0046872">
    <property type="term" value="F:metal ion binding"/>
    <property type="evidence" value="ECO:0007669"/>
    <property type="project" value="InterPro"/>
</dbReference>
<dbReference type="InterPro" id="IPR016185">
    <property type="entry name" value="PreATP-grasp_dom_sf"/>
</dbReference>
<comment type="pathway">
    <text evidence="2">Purine metabolism; IMP biosynthesis via de novo pathway; N(1)-(5-phospho-D-ribosyl)glycinamide from 5-phospho-alpha-D-ribose 1-diphosphate: step 2/2.</text>
</comment>
<dbReference type="EC" id="6.3.4.13" evidence="3"/>
<feature type="domain" description="ATP-grasp" evidence="12">
    <location>
        <begin position="106"/>
        <end position="310"/>
    </location>
</feature>
<dbReference type="GO" id="GO:0006189">
    <property type="term" value="P:'de novo' IMP biosynthetic process"/>
    <property type="evidence" value="ECO:0007669"/>
    <property type="project" value="UniProtKB-UniPathway"/>
</dbReference>
<dbReference type="SUPFAM" id="SSF52440">
    <property type="entry name" value="PreATP-grasp domain"/>
    <property type="match status" value="1"/>
</dbReference>
<dbReference type="GO" id="GO:0009113">
    <property type="term" value="P:purine nucleobase biosynthetic process"/>
    <property type="evidence" value="ECO:0007669"/>
    <property type="project" value="InterPro"/>
</dbReference>
<evidence type="ECO:0000256" key="6">
    <source>
        <dbReference type="ARBA" id="ARBA00022755"/>
    </source>
</evidence>
<evidence type="ECO:0000313" key="14">
    <source>
        <dbReference type="Proteomes" id="UP000280307"/>
    </source>
</evidence>
<name>A0A426UAD5_9CHLR</name>
<dbReference type="Pfam" id="PF02844">
    <property type="entry name" value="GARS_N"/>
    <property type="match status" value="1"/>
</dbReference>
<sequence>MKILVLGGDGRAHALVWKLFNSASADVFVAPGNGGATQLAPMVEIDPTNAVEVARWAFDEGVDLIVPADSSSLAAGLVDEVVTMHIGVCGPAQRAVQLEQSRCFARNLLERHRLPLLRGRVCSDLATAEKYLAAQPLPVIIRADQPEHGEGVYSDRYSALEALRTMFADASLSGPVAGVVIEEHRPGIVVRMSALTDGSNAIPLLPARIYDQLGPDPDSPAAPGMGAICNNSVYSQRLGAHINSQIIQPLVAALSLEHIPYWGFLGVDCLITDQGPRVVALRSSLGDMEAQVVLPRLDDDLVPLLEAAVAHRLAALPAPRWRDEAVVALGLVAQGYPHHFPIGAAVEGLSDVDPGILVFHSQTQNPGAMRYMPSSHGGGLAALLRGGSSLKSAATYVTGGHVAAVVASSATLAGARGRALLNAERITFPGRMFREDIGAHEFR</sequence>
<dbReference type="UniPathway" id="UPA00074">
    <property type="reaction ID" value="UER00125"/>
</dbReference>
<keyword evidence="6" id="KW-0658">Purine biosynthesis</keyword>
<dbReference type="InterPro" id="IPR020561">
    <property type="entry name" value="PRibGlycinamid_synth_ATP-grasp"/>
</dbReference>
<evidence type="ECO:0000256" key="8">
    <source>
        <dbReference type="ARBA" id="ARBA00038345"/>
    </source>
</evidence>
<evidence type="ECO:0000313" key="13">
    <source>
        <dbReference type="EMBL" id="RRR77491.1"/>
    </source>
</evidence>
<dbReference type="SUPFAM" id="SSF51246">
    <property type="entry name" value="Rudiment single hybrid motif"/>
    <property type="match status" value="1"/>
</dbReference>
<keyword evidence="4 13" id="KW-0436">Ligase</keyword>
<comment type="cofactor">
    <cofactor evidence="1">
        <name>Mn(2+)</name>
        <dbReference type="ChEBI" id="CHEBI:29035"/>
    </cofactor>
</comment>
<dbReference type="Gene3D" id="3.30.470.20">
    <property type="entry name" value="ATP-grasp fold, B domain"/>
    <property type="match status" value="1"/>
</dbReference>
<evidence type="ECO:0000256" key="3">
    <source>
        <dbReference type="ARBA" id="ARBA00013255"/>
    </source>
</evidence>